<dbReference type="InterPro" id="IPR029044">
    <property type="entry name" value="Nucleotide-diphossugar_trans"/>
</dbReference>
<feature type="domain" description="Galactosyltransferase C-terminal" evidence="12">
    <location>
        <begin position="261"/>
        <end position="310"/>
    </location>
</feature>
<name>A0A6C0B234_9ZZZZ</name>
<dbReference type="InterPro" id="IPR003859">
    <property type="entry name" value="Galactosyl_T"/>
</dbReference>
<keyword evidence="5" id="KW-0808">Transferase</keyword>
<organism evidence="14">
    <name type="scientific">viral metagenome</name>
    <dbReference type="NCBI Taxonomy" id="1070528"/>
    <lineage>
        <taxon>unclassified sequences</taxon>
        <taxon>metagenomes</taxon>
        <taxon>organismal metagenomes</taxon>
    </lineage>
</organism>
<evidence type="ECO:0000256" key="7">
    <source>
        <dbReference type="ARBA" id="ARBA00022968"/>
    </source>
</evidence>
<evidence type="ECO:0000313" key="14">
    <source>
        <dbReference type="EMBL" id="QHS86277.1"/>
    </source>
</evidence>
<evidence type="ECO:0000256" key="2">
    <source>
        <dbReference type="ARBA" id="ARBA00004922"/>
    </source>
</evidence>
<keyword evidence="7" id="KW-0735">Signal-anchor</keyword>
<dbReference type="GO" id="GO:0005975">
    <property type="term" value="P:carbohydrate metabolic process"/>
    <property type="evidence" value="ECO:0007669"/>
    <property type="project" value="InterPro"/>
</dbReference>
<evidence type="ECO:0000259" key="13">
    <source>
        <dbReference type="Pfam" id="PF13733"/>
    </source>
</evidence>
<dbReference type="PANTHER" id="PTHR19300:SF57">
    <property type="entry name" value="BETA-1,4-N-ACETYLGALACTOSAMINYLTRANSFERASE"/>
    <property type="match status" value="1"/>
</dbReference>
<evidence type="ECO:0000256" key="6">
    <source>
        <dbReference type="ARBA" id="ARBA00022692"/>
    </source>
</evidence>
<dbReference type="GO" id="GO:0008378">
    <property type="term" value="F:galactosyltransferase activity"/>
    <property type="evidence" value="ECO:0007669"/>
    <property type="project" value="TreeGrafter"/>
</dbReference>
<evidence type="ECO:0000256" key="11">
    <source>
        <dbReference type="SAM" id="MobiDB-lite"/>
    </source>
</evidence>
<evidence type="ECO:0000259" key="12">
    <source>
        <dbReference type="Pfam" id="PF02709"/>
    </source>
</evidence>
<evidence type="ECO:0000256" key="8">
    <source>
        <dbReference type="ARBA" id="ARBA00022989"/>
    </source>
</evidence>
<feature type="compositionally biased region" description="Low complexity" evidence="11">
    <location>
        <begin position="27"/>
        <end position="51"/>
    </location>
</feature>
<comment type="subcellular location">
    <subcellularLocation>
        <location evidence="1">Membrane</location>
        <topology evidence="1">Single-pass type II membrane protein</topology>
    </subcellularLocation>
</comment>
<dbReference type="InterPro" id="IPR027791">
    <property type="entry name" value="Galactosyl_T_C"/>
</dbReference>
<feature type="region of interest" description="Disordered" evidence="11">
    <location>
        <begin position="27"/>
        <end position="142"/>
    </location>
</feature>
<keyword evidence="4" id="KW-0328">Glycosyltransferase</keyword>
<dbReference type="UniPathway" id="UPA00378"/>
<keyword evidence="10" id="KW-0325">Glycoprotein</keyword>
<proteinExistence type="inferred from homology"/>
<feature type="domain" description="Galactosyltransferase N-terminal" evidence="13">
    <location>
        <begin position="156"/>
        <end position="241"/>
    </location>
</feature>
<evidence type="ECO:0000256" key="10">
    <source>
        <dbReference type="ARBA" id="ARBA00023180"/>
    </source>
</evidence>
<feature type="compositionally biased region" description="Acidic residues" evidence="11">
    <location>
        <begin position="68"/>
        <end position="114"/>
    </location>
</feature>
<keyword evidence="8" id="KW-1133">Transmembrane helix</keyword>
<dbReference type="Pfam" id="PF02709">
    <property type="entry name" value="Glyco_transf_7C"/>
    <property type="match status" value="1"/>
</dbReference>
<dbReference type="AlphaFoldDB" id="A0A6C0B234"/>
<evidence type="ECO:0000256" key="3">
    <source>
        <dbReference type="ARBA" id="ARBA00005735"/>
    </source>
</evidence>
<accession>A0A6C0B234</accession>
<keyword evidence="6" id="KW-0812">Transmembrane</keyword>
<dbReference type="GO" id="GO:0005794">
    <property type="term" value="C:Golgi apparatus"/>
    <property type="evidence" value="ECO:0007669"/>
    <property type="project" value="TreeGrafter"/>
</dbReference>
<reference evidence="14" key="1">
    <citation type="journal article" date="2020" name="Nature">
        <title>Giant virus diversity and host interactions through global metagenomics.</title>
        <authorList>
            <person name="Schulz F."/>
            <person name="Roux S."/>
            <person name="Paez-Espino D."/>
            <person name="Jungbluth S."/>
            <person name="Walsh D.A."/>
            <person name="Denef V.J."/>
            <person name="McMahon K.D."/>
            <person name="Konstantinidis K.T."/>
            <person name="Eloe-Fadrosh E.A."/>
            <person name="Kyrpides N.C."/>
            <person name="Woyke T."/>
        </authorList>
    </citation>
    <scope>NUCLEOTIDE SEQUENCE</scope>
    <source>
        <strain evidence="14">GVMAG-M-3300009187-29</strain>
    </source>
</reference>
<evidence type="ECO:0008006" key="15">
    <source>
        <dbReference type="Google" id="ProtNLM"/>
    </source>
</evidence>
<dbReference type="SUPFAM" id="SSF53448">
    <property type="entry name" value="Nucleotide-diphospho-sugar transferases"/>
    <property type="match status" value="1"/>
</dbReference>
<dbReference type="Pfam" id="PF13733">
    <property type="entry name" value="Glyco_transf_7N"/>
    <property type="match status" value="1"/>
</dbReference>
<keyword evidence="9" id="KW-0472">Membrane</keyword>
<sequence>MSDTSENITVEIFEPIIDNITEEVPVTEEPVSNEVPVTEEPVVKEVPVTEEPVVEEPVVEEVPVTEELVVEEPVAEEPVVEEPVTEEPVTEEPVAEEPVVEEPVTEEPVTEEPVQEATLSIERTESDAPVSENELSETNEVSVPELKPEPIHVADPVPKYVFIVPYRDRQQQLAFFKKHMSFVLEDTNPNYYKIFFIHQCDQRSFNRGAMKNIGFLYIKDTYPNDYRNITLVFNDIDTMPYTKNFFNYDTTPGNVKHFYGFKYALGGIVSIKAGDFERINGYPNFWAWGYEDNLLQKRVLNNGIFIDRNQYYPLMDKNIFQMKDGLERLVNRAEFDKFLGLTLEGISNIQGLQYDYDEQTGFVNVKSFITGTEELQNQSTAHNLTNGNRPFNAPILGGRRRPAMGMSFF</sequence>
<evidence type="ECO:0000256" key="1">
    <source>
        <dbReference type="ARBA" id="ARBA00004606"/>
    </source>
</evidence>
<evidence type="ECO:0000256" key="4">
    <source>
        <dbReference type="ARBA" id="ARBA00022676"/>
    </source>
</evidence>
<dbReference type="GO" id="GO:0016020">
    <property type="term" value="C:membrane"/>
    <property type="evidence" value="ECO:0007669"/>
    <property type="project" value="UniProtKB-SubCell"/>
</dbReference>
<dbReference type="Gene3D" id="3.90.550.10">
    <property type="entry name" value="Spore Coat Polysaccharide Biosynthesis Protein SpsA, Chain A"/>
    <property type="match status" value="1"/>
</dbReference>
<comment type="similarity">
    <text evidence="3">Belongs to the glycosyltransferase 7 family.</text>
</comment>
<evidence type="ECO:0000256" key="5">
    <source>
        <dbReference type="ARBA" id="ARBA00022679"/>
    </source>
</evidence>
<comment type="pathway">
    <text evidence="2">Protein modification; protein glycosylation.</text>
</comment>
<protein>
    <recommendedName>
        <fullName evidence="15">Galactosyltransferase C-terminal domain-containing protein</fullName>
    </recommendedName>
</protein>
<evidence type="ECO:0000256" key="9">
    <source>
        <dbReference type="ARBA" id="ARBA00023136"/>
    </source>
</evidence>
<dbReference type="InterPro" id="IPR027995">
    <property type="entry name" value="Galactosyl_T_N"/>
</dbReference>
<dbReference type="PANTHER" id="PTHR19300">
    <property type="entry name" value="BETA-1,4-GALACTOSYLTRANSFERASE"/>
    <property type="match status" value="1"/>
</dbReference>
<dbReference type="PRINTS" id="PR02050">
    <property type="entry name" value="B14GALTRFASE"/>
</dbReference>
<dbReference type="EMBL" id="MN739052">
    <property type="protein sequence ID" value="QHS86277.1"/>
    <property type="molecule type" value="Genomic_DNA"/>
</dbReference>